<evidence type="ECO:0000313" key="10">
    <source>
        <dbReference type="Proteomes" id="UP001239795"/>
    </source>
</evidence>
<proteinExistence type="inferred from homology"/>
<comment type="subcellular location">
    <subcellularLocation>
        <location evidence="1">Membrane</location>
        <topology evidence="1">Multi-pass membrane protein</topology>
    </subcellularLocation>
</comment>
<feature type="transmembrane region" description="Helical" evidence="7">
    <location>
        <begin position="60"/>
        <end position="86"/>
    </location>
</feature>
<dbReference type="GO" id="GO:0016020">
    <property type="term" value="C:membrane"/>
    <property type="evidence" value="ECO:0007669"/>
    <property type="project" value="UniProtKB-SubCell"/>
</dbReference>
<comment type="caution">
    <text evidence="9">The sequence shown here is derived from an EMBL/GenBank/DDBJ whole genome shotgun (WGS) entry which is preliminary data.</text>
</comment>
<feature type="transmembrane region" description="Helical" evidence="7">
    <location>
        <begin position="190"/>
        <end position="209"/>
    </location>
</feature>
<evidence type="ECO:0000256" key="4">
    <source>
        <dbReference type="ARBA" id="ARBA00023136"/>
    </source>
</evidence>
<feature type="compositionally biased region" description="Low complexity" evidence="6">
    <location>
        <begin position="412"/>
        <end position="421"/>
    </location>
</feature>
<dbReference type="Pfam" id="PF20684">
    <property type="entry name" value="Fung_rhodopsin"/>
    <property type="match status" value="1"/>
</dbReference>
<comment type="similarity">
    <text evidence="5">Belongs to the SAT4 family.</text>
</comment>
<reference evidence="9 10" key="1">
    <citation type="submission" date="2016-10" db="EMBL/GenBank/DDBJ databases">
        <title>The genome sequence of Colletotrichum fioriniae PJ7.</title>
        <authorList>
            <person name="Baroncelli R."/>
        </authorList>
    </citation>
    <scope>NUCLEOTIDE SEQUENCE [LARGE SCALE GENOMIC DNA]</scope>
    <source>
        <strain evidence="9">Col 31</strain>
    </source>
</reference>
<evidence type="ECO:0000259" key="8">
    <source>
        <dbReference type="Pfam" id="PF20684"/>
    </source>
</evidence>
<evidence type="ECO:0000256" key="2">
    <source>
        <dbReference type="ARBA" id="ARBA00022692"/>
    </source>
</evidence>
<evidence type="ECO:0000256" key="7">
    <source>
        <dbReference type="SAM" id="Phobius"/>
    </source>
</evidence>
<dbReference type="PANTHER" id="PTHR33048">
    <property type="entry name" value="PTH11-LIKE INTEGRAL MEMBRANE PROTEIN (AFU_ORTHOLOGUE AFUA_5G11245)"/>
    <property type="match status" value="1"/>
</dbReference>
<feature type="transmembrane region" description="Helical" evidence="7">
    <location>
        <begin position="106"/>
        <end position="128"/>
    </location>
</feature>
<feature type="transmembrane region" description="Helical" evidence="7">
    <location>
        <begin position="140"/>
        <end position="170"/>
    </location>
</feature>
<keyword evidence="10" id="KW-1185">Reference proteome</keyword>
<dbReference type="InterPro" id="IPR052337">
    <property type="entry name" value="SAT4-like"/>
</dbReference>
<feature type="domain" description="Rhodopsin" evidence="8">
    <location>
        <begin position="44"/>
        <end position="288"/>
    </location>
</feature>
<feature type="compositionally biased region" description="Polar residues" evidence="6">
    <location>
        <begin position="526"/>
        <end position="540"/>
    </location>
</feature>
<feature type="transmembrane region" description="Helical" evidence="7">
    <location>
        <begin position="27"/>
        <end position="48"/>
    </location>
</feature>
<sequence>MRIPPIDVLIHWPRPNYINPENRGPGLLIIEMVFLGIAMICLCLRMYIRIVKIRQTWWDDWLMVAGMVFCIGVTICVILATELYGWNLHVWDVPLSLIKQSRQISMAAQTLFLFASGLSKLSILASYLRLAAPGTWFQRLTWVTGGLVFTLVWVFLIVLWTQCMPIWHYWTLFADWGNCIPEWPPLAGQGITNVLTDVAVYLLPMPTLFRLQMPLNQRISLIILFGLGTVVVLAGIMRTYWVIRVEVLYVEDPSYDLTWDGFNIWVWTALEANLAIVCGCAPTLRRLFTGGAKPACARCTSTGRKCEGYAVVVPSNRAIARARSRTTRLRDALAQARAGWESESDQATVEYFARDVAPNLPQNFENKFWSDLVPRLSKSEPAVRHAMAAIGSLFPQRGPPSNSIQGATIKSATTTAATATTGDGGRGNPQADEHYGKALRLMANKVAPERGFEDVQTTLGTTTTTRTTSTTTTIRNDSSRSFGSPSNRSSPSLSSAGPSSAIQSPAAMTPGISSIPELVEPDRQDTLTPTNPFTSPQSQAGGDDPDDDMTQPNDVDVVLSCCILFIATEFLRKSFDAAMQHLASGINILNNVDYDELEQDTLDEIVPKFHRLSIIQLCYYDKPGFPSLNLQHGGGTGGGGVGSLGGLGSRYNLGPFDKSSSIYLPKRAVDPILLDAIRYIRSADPGSQTDSRLASKGPVMSEEQKHICVSLDRWHAAFLAFVENPRKDADGDRPLPKHQGLICAETEMKYQAAKICISVCRSHDESVYDCFKENFARIVVLARLILDSCPDVPPETPDDFQFDFKPSFLSLVEFVIVKCRWLDIRYQAWLIAWELAMGRREPVTLGEGHELHYIGKRMIEREHNVSIEEVTRQNASLFSLPAEEMRVKDYLSDARFADLVQTDDKKDKSSSAAAVQVPYTQRLLLRCGSCELDQLAGWMEGYEFSGREQ</sequence>
<accession>A0AAI9V1V4</accession>
<dbReference type="PANTHER" id="PTHR33048:SF129">
    <property type="entry name" value="INTEGRAL MEMBRANE PROTEIN-RELATED"/>
    <property type="match status" value="1"/>
</dbReference>
<keyword evidence="3 7" id="KW-1133">Transmembrane helix</keyword>
<evidence type="ECO:0000256" key="3">
    <source>
        <dbReference type="ARBA" id="ARBA00022989"/>
    </source>
</evidence>
<feature type="compositionally biased region" description="Low complexity" evidence="6">
    <location>
        <begin position="457"/>
        <end position="507"/>
    </location>
</feature>
<evidence type="ECO:0000256" key="6">
    <source>
        <dbReference type="SAM" id="MobiDB-lite"/>
    </source>
</evidence>
<feature type="region of interest" description="Disordered" evidence="6">
    <location>
        <begin position="447"/>
        <end position="552"/>
    </location>
</feature>
<name>A0AAI9V1V4_9PEZI</name>
<organism evidence="9 10">
    <name type="scientific">Colletotrichum melonis</name>
    <dbReference type="NCBI Taxonomy" id="1209925"/>
    <lineage>
        <taxon>Eukaryota</taxon>
        <taxon>Fungi</taxon>
        <taxon>Dikarya</taxon>
        <taxon>Ascomycota</taxon>
        <taxon>Pezizomycotina</taxon>
        <taxon>Sordariomycetes</taxon>
        <taxon>Hypocreomycetidae</taxon>
        <taxon>Glomerellales</taxon>
        <taxon>Glomerellaceae</taxon>
        <taxon>Colletotrichum</taxon>
        <taxon>Colletotrichum acutatum species complex</taxon>
    </lineage>
</organism>
<dbReference type="AlphaFoldDB" id="A0AAI9V1V4"/>
<evidence type="ECO:0000256" key="1">
    <source>
        <dbReference type="ARBA" id="ARBA00004141"/>
    </source>
</evidence>
<feature type="region of interest" description="Disordered" evidence="6">
    <location>
        <begin position="412"/>
        <end position="432"/>
    </location>
</feature>
<evidence type="ECO:0000256" key="5">
    <source>
        <dbReference type="ARBA" id="ARBA00038359"/>
    </source>
</evidence>
<feature type="transmembrane region" description="Helical" evidence="7">
    <location>
        <begin position="221"/>
        <end position="243"/>
    </location>
</feature>
<dbReference type="Proteomes" id="UP001239795">
    <property type="component" value="Unassembled WGS sequence"/>
</dbReference>
<evidence type="ECO:0000313" key="9">
    <source>
        <dbReference type="EMBL" id="KAK1467172.1"/>
    </source>
</evidence>
<dbReference type="EMBL" id="MLGG01000002">
    <property type="protein sequence ID" value="KAK1467172.1"/>
    <property type="molecule type" value="Genomic_DNA"/>
</dbReference>
<keyword evidence="4 7" id="KW-0472">Membrane</keyword>
<keyword evidence="2 7" id="KW-0812">Transmembrane</keyword>
<gene>
    <name evidence="9" type="ORF">CMEL01_11165</name>
</gene>
<protein>
    <recommendedName>
        <fullName evidence="8">Rhodopsin domain-containing protein</fullName>
    </recommendedName>
</protein>
<dbReference type="InterPro" id="IPR049326">
    <property type="entry name" value="Rhodopsin_dom_fungi"/>
</dbReference>